<evidence type="ECO:0000313" key="4">
    <source>
        <dbReference type="Proteomes" id="UP000646523"/>
    </source>
</evidence>
<feature type="region of interest" description="Disordered" evidence="1">
    <location>
        <begin position="1"/>
        <end position="42"/>
    </location>
</feature>
<evidence type="ECO:0000256" key="2">
    <source>
        <dbReference type="SAM" id="Phobius"/>
    </source>
</evidence>
<protein>
    <recommendedName>
        <fullName evidence="5">DUF4190 domain-containing protein</fullName>
    </recommendedName>
</protein>
<reference evidence="3" key="1">
    <citation type="journal article" date="2014" name="Int. J. Syst. Evol. Microbiol.">
        <title>Complete genome sequence of Corynebacterium casei LMG S-19264T (=DSM 44701T), isolated from a smear-ripened cheese.</title>
        <authorList>
            <consortium name="US DOE Joint Genome Institute (JGI-PGF)"/>
            <person name="Walter F."/>
            <person name="Albersmeier A."/>
            <person name="Kalinowski J."/>
            <person name="Ruckert C."/>
        </authorList>
    </citation>
    <scope>NUCLEOTIDE SEQUENCE</scope>
    <source>
        <strain evidence="3">CGMCC 4.7368</strain>
    </source>
</reference>
<reference evidence="3" key="2">
    <citation type="submission" date="2020-09" db="EMBL/GenBank/DDBJ databases">
        <authorList>
            <person name="Sun Q."/>
            <person name="Zhou Y."/>
        </authorList>
    </citation>
    <scope>NUCLEOTIDE SEQUENCE</scope>
    <source>
        <strain evidence="3">CGMCC 4.7368</strain>
    </source>
</reference>
<accession>A0A917ZDN4</accession>
<evidence type="ECO:0008006" key="5">
    <source>
        <dbReference type="Google" id="ProtNLM"/>
    </source>
</evidence>
<keyword evidence="2" id="KW-0812">Transmembrane</keyword>
<keyword evidence="4" id="KW-1185">Reference proteome</keyword>
<keyword evidence="2" id="KW-0472">Membrane</keyword>
<dbReference type="AlphaFoldDB" id="A0A917ZDN4"/>
<gene>
    <name evidence="3" type="ORF">GCM10012289_70350</name>
</gene>
<comment type="caution">
    <text evidence="3">The sequence shown here is derived from an EMBL/GenBank/DDBJ whole genome shotgun (WGS) entry which is preliminary data.</text>
</comment>
<keyword evidence="2" id="KW-1133">Transmembrane helix</keyword>
<dbReference type="EMBL" id="BMNH01000037">
    <property type="protein sequence ID" value="GGO81425.1"/>
    <property type="molecule type" value="Genomic_DNA"/>
</dbReference>
<feature type="transmembrane region" description="Helical" evidence="2">
    <location>
        <begin position="92"/>
        <end position="118"/>
    </location>
</feature>
<organism evidence="3 4">
    <name type="scientific">Nonomuraea cavernae</name>
    <dbReference type="NCBI Taxonomy" id="2045107"/>
    <lineage>
        <taxon>Bacteria</taxon>
        <taxon>Bacillati</taxon>
        <taxon>Actinomycetota</taxon>
        <taxon>Actinomycetes</taxon>
        <taxon>Streptosporangiales</taxon>
        <taxon>Streptosporangiaceae</taxon>
        <taxon>Nonomuraea</taxon>
    </lineage>
</organism>
<evidence type="ECO:0000256" key="1">
    <source>
        <dbReference type="SAM" id="MobiDB-lite"/>
    </source>
</evidence>
<dbReference type="Proteomes" id="UP000646523">
    <property type="component" value="Unassembled WGS sequence"/>
</dbReference>
<evidence type="ECO:0000313" key="3">
    <source>
        <dbReference type="EMBL" id="GGO81425.1"/>
    </source>
</evidence>
<feature type="transmembrane region" description="Helical" evidence="2">
    <location>
        <begin position="47"/>
        <end position="72"/>
    </location>
</feature>
<proteinExistence type="predicted"/>
<feature type="compositionally biased region" description="Low complexity" evidence="1">
    <location>
        <begin position="1"/>
        <end position="19"/>
    </location>
</feature>
<name>A0A917ZDN4_9ACTN</name>
<sequence>MNQDPPGDYPYQPYGAPYGQQPPPYYGQDYGYGPPPRPHSEGPRAQAIVALVLNLLAIVSCCNILAIPGAVLSGMALGRTTTEPEAARGMLVWSWVLFATGFVLTIATFLFLGFNGYFDEEPS</sequence>
<dbReference type="RefSeq" id="WP_189128550.1">
    <property type="nucleotide sequence ID" value="NZ_BMNH01000037.1"/>
</dbReference>